<evidence type="ECO:0000259" key="4">
    <source>
        <dbReference type="PROSITE" id="PS50932"/>
    </source>
</evidence>
<dbReference type="PROSITE" id="PS50932">
    <property type="entry name" value="HTH_LACI_2"/>
    <property type="match status" value="1"/>
</dbReference>
<feature type="domain" description="HTH lacI-type" evidence="4">
    <location>
        <begin position="17"/>
        <end position="71"/>
    </location>
</feature>
<reference evidence="6" key="1">
    <citation type="journal article" date="2019" name="Int. J. Syst. Evol. Microbiol.">
        <title>The Global Catalogue of Microorganisms (GCM) 10K type strain sequencing project: providing services to taxonomists for standard genome sequencing and annotation.</title>
        <authorList>
            <consortium name="The Broad Institute Genomics Platform"/>
            <consortium name="The Broad Institute Genome Sequencing Center for Infectious Disease"/>
            <person name="Wu L."/>
            <person name="Ma J."/>
        </authorList>
    </citation>
    <scope>NUCLEOTIDE SEQUENCE [LARGE SCALE GENOMIC DNA]</scope>
    <source>
        <strain evidence="6">NBRC 108894</strain>
    </source>
</reference>
<dbReference type="RefSeq" id="WP_284254362.1">
    <property type="nucleotide sequence ID" value="NZ_BAAAQO010000002.1"/>
</dbReference>
<organism evidence="5 6">
    <name type="scientific">Pseudolysinimonas kribbensis</name>
    <dbReference type="NCBI Taxonomy" id="433641"/>
    <lineage>
        <taxon>Bacteria</taxon>
        <taxon>Bacillati</taxon>
        <taxon>Actinomycetota</taxon>
        <taxon>Actinomycetes</taxon>
        <taxon>Micrococcales</taxon>
        <taxon>Microbacteriaceae</taxon>
        <taxon>Pseudolysinimonas</taxon>
    </lineage>
</organism>
<dbReference type="PANTHER" id="PTHR30146">
    <property type="entry name" value="LACI-RELATED TRANSCRIPTIONAL REPRESSOR"/>
    <property type="match status" value="1"/>
</dbReference>
<dbReference type="PANTHER" id="PTHR30146:SF109">
    <property type="entry name" value="HTH-TYPE TRANSCRIPTIONAL REGULATOR GALS"/>
    <property type="match status" value="1"/>
</dbReference>
<evidence type="ECO:0000313" key="6">
    <source>
        <dbReference type="Proteomes" id="UP001157034"/>
    </source>
</evidence>
<evidence type="ECO:0000313" key="5">
    <source>
        <dbReference type="EMBL" id="GMA95626.1"/>
    </source>
</evidence>
<protein>
    <submittedName>
        <fullName evidence="5">LacI family transcriptional regulator</fullName>
    </submittedName>
</protein>
<evidence type="ECO:0000256" key="1">
    <source>
        <dbReference type="ARBA" id="ARBA00023015"/>
    </source>
</evidence>
<sequence>MVDRAASTPPARGGVRATVADVARLAGVSVKTASRALNGHSSVKESTRAKVVQASLALRFRPNAMARDLRRGGRPSTIAFVIGDLTNPFYSQVAVGVSDATAELGLTLVMAASGDQAARERPTVDSMLERRVLALLLVPIASDHSYLEGERQLGTPIVAVDRPLSNAASDSVIFDNRGGARSGVMALADAGHRRIGFVGSSSGLYTHGERQLGYHDAVMIRGLDADPDLVREDADSIEAAENAVTQLLALAEPPDAVFAGNNRAAFGAFRAIRAARADTALLGFDDFDLAESLGISVVAHSPTEMGRVAAALALRRLDELDGTLEQIALPTSLALRASHRAFAHP</sequence>
<name>A0ABQ6K7A4_9MICO</name>
<dbReference type="Gene3D" id="3.40.50.2300">
    <property type="match status" value="2"/>
</dbReference>
<dbReference type="SUPFAM" id="SSF53822">
    <property type="entry name" value="Periplasmic binding protein-like I"/>
    <property type="match status" value="1"/>
</dbReference>
<dbReference type="SMART" id="SM00354">
    <property type="entry name" value="HTH_LACI"/>
    <property type="match status" value="1"/>
</dbReference>
<accession>A0ABQ6K7A4</accession>
<dbReference type="CDD" id="cd06267">
    <property type="entry name" value="PBP1_LacI_sugar_binding-like"/>
    <property type="match status" value="1"/>
</dbReference>
<keyword evidence="2" id="KW-0238">DNA-binding</keyword>
<keyword evidence="1" id="KW-0805">Transcription regulation</keyword>
<dbReference type="CDD" id="cd01392">
    <property type="entry name" value="HTH_LacI"/>
    <property type="match status" value="1"/>
</dbReference>
<gene>
    <name evidence="5" type="primary">lacI_3</name>
    <name evidence="5" type="ORF">GCM10025881_24500</name>
</gene>
<dbReference type="SUPFAM" id="SSF47413">
    <property type="entry name" value="lambda repressor-like DNA-binding domains"/>
    <property type="match status" value="1"/>
</dbReference>
<dbReference type="Gene3D" id="1.10.260.40">
    <property type="entry name" value="lambda repressor-like DNA-binding domains"/>
    <property type="match status" value="1"/>
</dbReference>
<dbReference type="PROSITE" id="PS00356">
    <property type="entry name" value="HTH_LACI_1"/>
    <property type="match status" value="1"/>
</dbReference>
<keyword evidence="6" id="KW-1185">Reference proteome</keyword>
<evidence type="ECO:0000256" key="3">
    <source>
        <dbReference type="ARBA" id="ARBA00023163"/>
    </source>
</evidence>
<dbReference type="Pfam" id="PF00356">
    <property type="entry name" value="LacI"/>
    <property type="match status" value="1"/>
</dbReference>
<dbReference type="InterPro" id="IPR000843">
    <property type="entry name" value="HTH_LacI"/>
</dbReference>
<proteinExistence type="predicted"/>
<dbReference type="InterPro" id="IPR010982">
    <property type="entry name" value="Lambda_DNA-bd_dom_sf"/>
</dbReference>
<dbReference type="EMBL" id="BSVB01000001">
    <property type="protein sequence ID" value="GMA95626.1"/>
    <property type="molecule type" value="Genomic_DNA"/>
</dbReference>
<evidence type="ECO:0000256" key="2">
    <source>
        <dbReference type="ARBA" id="ARBA00023125"/>
    </source>
</evidence>
<dbReference type="Pfam" id="PF00532">
    <property type="entry name" value="Peripla_BP_1"/>
    <property type="match status" value="1"/>
</dbReference>
<keyword evidence="3" id="KW-0804">Transcription</keyword>
<dbReference type="Proteomes" id="UP001157034">
    <property type="component" value="Unassembled WGS sequence"/>
</dbReference>
<comment type="caution">
    <text evidence="5">The sequence shown here is derived from an EMBL/GenBank/DDBJ whole genome shotgun (WGS) entry which is preliminary data.</text>
</comment>
<dbReference type="InterPro" id="IPR001761">
    <property type="entry name" value="Peripla_BP/Lac1_sug-bd_dom"/>
</dbReference>
<dbReference type="InterPro" id="IPR028082">
    <property type="entry name" value="Peripla_BP_I"/>
</dbReference>